<dbReference type="Gene3D" id="3.30.70.1290">
    <property type="entry name" value="Transposase IS200-like"/>
    <property type="match status" value="1"/>
</dbReference>
<evidence type="ECO:0000313" key="3">
    <source>
        <dbReference type="Proteomes" id="UP000460751"/>
    </source>
</evidence>
<dbReference type="SMART" id="SM01321">
    <property type="entry name" value="Y1_Tnp"/>
    <property type="match status" value="1"/>
</dbReference>
<comment type="caution">
    <text evidence="2">The sequence shown here is derived from an EMBL/GenBank/DDBJ whole genome shotgun (WGS) entry which is preliminary data.</text>
</comment>
<dbReference type="PANTHER" id="PTHR36966">
    <property type="entry name" value="REP-ASSOCIATED TYROSINE TRANSPOSASE"/>
    <property type="match status" value="1"/>
</dbReference>
<protein>
    <submittedName>
        <fullName evidence="2">Transposase</fullName>
    </submittedName>
</protein>
<dbReference type="OrthoDB" id="9794403at2"/>
<gene>
    <name evidence="2" type="ORF">GLW01_00590</name>
</gene>
<evidence type="ECO:0000259" key="1">
    <source>
        <dbReference type="SMART" id="SM01321"/>
    </source>
</evidence>
<dbReference type="NCBIfam" id="NF047646">
    <property type="entry name" value="REP_Tyr_transpos"/>
    <property type="match status" value="1"/>
</dbReference>
<dbReference type="PANTHER" id="PTHR36966:SF1">
    <property type="entry name" value="REP-ASSOCIATED TYROSINE TRANSPOSASE"/>
    <property type="match status" value="1"/>
</dbReference>
<feature type="domain" description="Transposase IS200-like" evidence="1">
    <location>
        <begin position="19"/>
        <end position="132"/>
    </location>
</feature>
<dbReference type="Proteomes" id="UP000460751">
    <property type="component" value="Unassembled WGS sequence"/>
</dbReference>
<dbReference type="InterPro" id="IPR052715">
    <property type="entry name" value="RAYT_transposase"/>
</dbReference>
<dbReference type="RefSeq" id="WP_160897762.1">
    <property type="nucleotide sequence ID" value="NZ_WMEX01000001.1"/>
</dbReference>
<dbReference type="Pfam" id="PF01797">
    <property type="entry name" value="Y1_Tnp"/>
    <property type="match status" value="1"/>
</dbReference>
<keyword evidence="3" id="KW-1185">Reference proteome</keyword>
<accession>A0A9X4Y7T9</accession>
<dbReference type="GO" id="GO:0004803">
    <property type="term" value="F:transposase activity"/>
    <property type="evidence" value="ECO:0007669"/>
    <property type="project" value="InterPro"/>
</dbReference>
<dbReference type="EMBL" id="WMEX01000001">
    <property type="protein sequence ID" value="MYL25282.1"/>
    <property type="molecule type" value="Genomic_DNA"/>
</dbReference>
<dbReference type="AlphaFoldDB" id="A0A9X4Y7T9"/>
<dbReference type="SUPFAM" id="SSF143422">
    <property type="entry name" value="Transposase IS200-like"/>
    <property type="match status" value="1"/>
</dbReference>
<evidence type="ECO:0000313" key="2">
    <source>
        <dbReference type="EMBL" id="MYL25282.1"/>
    </source>
</evidence>
<sequence>MDGNTAPAGHRLRKGRVSEAGRIYLVTMVCHDRRPLFSHFDHGRQAVHSLQATHSLCDTLCFVVMPDHVHWMLQLHDGVMLSRCVQKAKSLTTRAIRDRHPDPGGVWQSGFHDRALRRDEDVRGVARYVIGNPLRAGLVEHIGDYPLWDAVWL</sequence>
<dbReference type="GO" id="GO:0043565">
    <property type="term" value="F:sequence-specific DNA binding"/>
    <property type="evidence" value="ECO:0007669"/>
    <property type="project" value="TreeGrafter"/>
</dbReference>
<dbReference type="GO" id="GO:0006313">
    <property type="term" value="P:DNA transposition"/>
    <property type="evidence" value="ECO:0007669"/>
    <property type="project" value="InterPro"/>
</dbReference>
<reference evidence="2 3" key="1">
    <citation type="submission" date="2019-11" db="EMBL/GenBank/DDBJ databases">
        <title>Genome sequences of 17 halophilic strains isolated from different environments.</title>
        <authorList>
            <person name="Furrow R.E."/>
        </authorList>
    </citation>
    <scope>NUCLEOTIDE SEQUENCE [LARGE SCALE GENOMIC DNA]</scope>
    <source>
        <strain evidence="2 3">22507_15_FS</strain>
    </source>
</reference>
<dbReference type="InterPro" id="IPR036515">
    <property type="entry name" value="Transposase_17_sf"/>
</dbReference>
<proteinExistence type="predicted"/>
<organism evidence="2 3">
    <name type="scientific">Vreelandella halophila</name>
    <dbReference type="NCBI Taxonomy" id="86177"/>
    <lineage>
        <taxon>Bacteria</taxon>
        <taxon>Pseudomonadati</taxon>
        <taxon>Pseudomonadota</taxon>
        <taxon>Gammaproteobacteria</taxon>
        <taxon>Oceanospirillales</taxon>
        <taxon>Halomonadaceae</taxon>
        <taxon>Vreelandella</taxon>
    </lineage>
</organism>
<dbReference type="InterPro" id="IPR002686">
    <property type="entry name" value="Transposase_17"/>
</dbReference>
<name>A0A9X4Y7T9_9GAMM</name>